<organism evidence="1 2">
    <name type="scientific">Melia azedarach</name>
    <name type="common">Chinaberry tree</name>
    <dbReference type="NCBI Taxonomy" id="155640"/>
    <lineage>
        <taxon>Eukaryota</taxon>
        <taxon>Viridiplantae</taxon>
        <taxon>Streptophyta</taxon>
        <taxon>Embryophyta</taxon>
        <taxon>Tracheophyta</taxon>
        <taxon>Spermatophyta</taxon>
        <taxon>Magnoliopsida</taxon>
        <taxon>eudicotyledons</taxon>
        <taxon>Gunneridae</taxon>
        <taxon>Pentapetalae</taxon>
        <taxon>rosids</taxon>
        <taxon>malvids</taxon>
        <taxon>Sapindales</taxon>
        <taxon>Meliaceae</taxon>
        <taxon>Melia</taxon>
    </lineage>
</organism>
<sequence length="570" mass="64817">MGVEMVTETWFGSLRWISFKNASETGKAGIGILAFEVANLMSQVANMWHSLSENDVTRLREEIMNSVGIWKLVADDDDYLMDLAVNEIIENFGNVAKSVARLGKKCTDPVYHRFENFINDPILNNFEWFGWEYKLKKMERKVKKMERFAAVMMQLCQELEVLAELEQTFRRLQANEVDRVRLLEYQQKVLWQRQEVRNLREMSPWVRSYDYIVRLLVRSLFTLLERIKYAFGDHHMASVEGTNDCGQGKTKVLSRSNSFSAPLKASVYSSENNLCSFSSGNLGRSVAKLGQTTDKGRSNSKQQQSLHQSDSINVKLSHSKSKRLSHVGHFGGCMMSGSDSPVYESYKATGVASMRFSTVYMKNIEKAEKKNMESLSCSNNVYSKLLVFSSKRGLLKAPPSTLGDAALALHYANIVIVIEKIALSPHMIGLDKRDDLYNMLPMTIKSALRAKLKAYAKTLASSAYDASLEEQWNLAIMRILDWLAPLAHNMINWQSERNFEKENVVSRMNVLLVQTLHFANRVKTEAAITELLVGLNYLCRSGREVNGKALQLFSGSRRHDDCKVKVYHVS</sequence>
<accession>A0ACC1X125</accession>
<name>A0ACC1X125_MELAZ</name>
<keyword evidence="2" id="KW-1185">Reference proteome</keyword>
<proteinExistence type="predicted"/>
<reference evidence="1 2" key="1">
    <citation type="journal article" date="2023" name="Science">
        <title>Complex scaffold remodeling in plant triterpene biosynthesis.</title>
        <authorList>
            <person name="De La Pena R."/>
            <person name="Hodgson H."/>
            <person name="Liu J.C."/>
            <person name="Stephenson M.J."/>
            <person name="Martin A.C."/>
            <person name="Owen C."/>
            <person name="Harkess A."/>
            <person name="Leebens-Mack J."/>
            <person name="Jimenez L.E."/>
            <person name="Osbourn A."/>
            <person name="Sattely E.S."/>
        </authorList>
    </citation>
    <scope>NUCLEOTIDE SEQUENCE [LARGE SCALE GENOMIC DNA]</scope>
    <source>
        <strain evidence="2">cv. JPN11</strain>
        <tissue evidence="1">Leaf</tissue>
    </source>
</reference>
<gene>
    <name evidence="1" type="ORF">OWV82_021915</name>
</gene>
<dbReference type="Proteomes" id="UP001164539">
    <property type="component" value="Chromosome 12"/>
</dbReference>
<evidence type="ECO:0000313" key="1">
    <source>
        <dbReference type="EMBL" id="KAJ4705091.1"/>
    </source>
</evidence>
<evidence type="ECO:0000313" key="2">
    <source>
        <dbReference type="Proteomes" id="UP001164539"/>
    </source>
</evidence>
<protein>
    <submittedName>
        <fullName evidence="1">Uncharacterized protein</fullName>
    </submittedName>
</protein>
<dbReference type="EMBL" id="CM051405">
    <property type="protein sequence ID" value="KAJ4705091.1"/>
    <property type="molecule type" value="Genomic_DNA"/>
</dbReference>
<comment type="caution">
    <text evidence="1">The sequence shown here is derived from an EMBL/GenBank/DDBJ whole genome shotgun (WGS) entry which is preliminary data.</text>
</comment>